<sequence length="195" mass="21998">MAEPCQLYLKVSISRARLEAFLSQEAGSAACFRDFEQWLDGNHHRRSGLTWNELCELGQGTTAAAWVAGWSRNLRSPAWNHYDEASQTWSLGVLEFTESRDWVLGSINVLRRIADFKDLPGTDYLLIYEYLFGKGTVVAAVELTPGASRILQEQPPPRLTAEADMMMNSLLRAMDVTATYAVQHISDTDTHKRRC</sequence>
<gene>
    <name evidence="1" type="ORF">CEG18_18105</name>
</gene>
<name>A0A2D0ACY0_PSENT</name>
<dbReference type="Proteomes" id="UP000198145">
    <property type="component" value="Unassembled WGS sequence"/>
</dbReference>
<comment type="caution">
    <text evidence="1">The sequence shown here is derived from an EMBL/GenBank/DDBJ whole genome shotgun (WGS) entry which is preliminary data.</text>
</comment>
<evidence type="ECO:0000313" key="2">
    <source>
        <dbReference type="Proteomes" id="UP000198145"/>
    </source>
</evidence>
<accession>A0A2D0ACY0</accession>
<dbReference type="EMBL" id="NJBA01000006">
    <property type="protein sequence ID" value="OWP49478.1"/>
    <property type="molecule type" value="Genomic_DNA"/>
</dbReference>
<organism evidence="1 2">
    <name type="scientific">Pseudomonas nitroreducens</name>
    <dbReference type="NCBI Taxonomy" id="46680"/>
    <lineage>
        <taxon>Bacteria</taxon>
        <taxon>Pseudomonadati</taxon>
        <taxon>Pseudomonadota</taxon>
        <taxon>Gammaproteobacteria</taxon>
        <taxon>Pseudomonadales</taxon>
        <taxon>Pseudomonadaceae</taxon>
        <taxon>Pseudomonas</taxon>
    </lineage>
</organism>
<dbReference type="STRING" id="46680.GCA_000807755_01035"/>
<proteinExistence type="predicted"/>
<dbReference type="RefSeq" id="WP_088419431.1">
    <property type="nucleotide sequence ID" value="NZ_NJBA01000006.1"/>
</dbReference>
<dbReference type="AlphaFoldDB" id="A0A2D0ACY0"/>
<reference evidence="1 2" key="1">
    <citation type="submission" date="2017-06" db="EMBL/GenBank/DDBJ databases">
        <title>Draft genome of Pseudomonas nitroreducens DF05.</title>
        <authorList>
            <person name="Iyer R."/>
        </authorList>
    </citation>
    <scope>NUCLEOTIDE SEQUENCE [LARGE SCALE GENOMIC DNA]</scope>
    <source>
        <strain evidence="1 2">DF05</strain>
    </source>
</reference>
<evidence type="ECO:0000313" key="1">
    <source>
        <dbReference type="EMBL" id="OWP49478.1"/>
    </source>
</evidence>
<protein>
    <submittedName>
        <fullName evidence="1">Uncharacterized protein</fullName>
    </submittedName>
</protein>